<evidence type="ECO:0000313" key="2">
    <source>
        <dbReference type="EMBL" id="KAF2447728.1"/>
    </source>
</evidence>
<reference evidence="2" key="1">
    <citation type="journal article" date="2020" name="Stud. Mycol.">
        <title>101 Dothideomycetes genomes: a test case for predicting lifestyles and emergence of pathogens.</title>
        <authorList>
            <person name="Haridas S."/>
            <person name="Albert R."/>
            <person name="Binder M."/>
            <person name="Bloem J."/>
            <person name="Labutti K."/>
            <person name="Salamov A."/>
            <person name="Andreopoulos B."/>
            <person name="Baker S."/>
            <person name="Barry K."/>
            <person name="Bills G."/>
            <person name="Bluhm B."/>
            <person name="Cannon C."/>
            <person name="Castanera R."/>
            <person name="Culley D."/>
            <person name="Daum C."/>
            <person name="Ezra D."/>
            <person name="Gonzalez J."/>
            <person name="Henrissat B."/>
            <person name="Kuo A."/>
            <person name="Liang C."/>
            <person name="Lipzen A."/>
            <person name="Lutzoni F."/>
            <person name="Magnuson J."/>
            <person name="Mondo S."/>
            <person name="Nolan M."/>
            <person name="Ohm R."/>
            <person name="Pangilinan J."/>
            <person name="Park H.-J."/>
            <person name="Ramirez L."/>
            <person name="Alfaro M."/>
            <person name="Sun H."/>
            <person name="Tritt A."/>
            <person name="Yoshinaga Y."/>
            <person name="Zwiers L.-H."/>
            <person name="Turgeon B."/>
            <person name="Goodwin S."/>
            <person name="Spatafora J."/>
            <person name="Crous P."/>
            <person name="Grigoriev I."/>
        </authorList>
    </citation>
    <scope>NUCLEOTIDE SEQUENCE</scope>
    <source>
        <strain evidence="2">CBS 690.94</strain>
    </source>
</reference>
<dbReference type="AlphaFoldDB" id="A0A9P4UFP5"/>
<proteinExistence type="predicted"/>
<keyword evidence="3" id="KW-1185">Reference proteome</keyword>
<gene>
    <name evidence="2" type="ORF">P171DRAFT_230772</name>
</gene>
<dbReference type="EMBL" id="MU001496">
    <property type="protein sequence ID" value="KAF2447728.1"/>
    <property type="molecule type" value="Genomic_DNA"/>
</dbReference>
<name>A0A9P4UFP5_9PLEO</name>
<dbReference type="Proteomes" id="UP000799764">
    <property type="component" value="Unassembled WGS sequence"/>
</dbReference>
<evidence type="ECO:0000256" key="1">
    <source>
        <dbReference type="SAM" id="MobiDB-lite"/>
    </source>
</evidence>
<sequence>MVKEHWDIRANMDTPPSSKVHVFSGPLQLATIRGIGSLSRGDRDERAGTARQLNSTSPGINRVWNQHMIFVALVCRELQSQRSLLRLFSSLHARSQALAVPLRTAGLARRGNDSPFPTVSTPIAARGRGSPCMRRARDGVPRRPVLPAGAPRIPVPDECNAVARRGRQTTEVPGKQLQRAPQGSHRVRARAPPSC</sequence>
<accession>A0A9P4UFP5</accession>
<organism evidence="2 3">
    <name type="scientific">Karstenula rhodostoma CBS 690.94</name>
    <dbReference type="NCBI Taxonomy" id="1392251"/>
    <lineage>
        <taxon>Eukaryota</taxon>
        <taxon>Fungi</taxon>
        <taxon>Dikarya</taxon>
        <taxon>Ascomycota</taxon>
        <taxon>Pezizomycotina</taxon>
        <taxon>Dothideomycetes</taxon>
        <taxon>Pleosporomycetidae</taxon>
        <taxon>Pleosporales</taxon>
        <taxon>Massarineae</taxon>
        <taxon>Didymosphaeriaceae</taxon>
        <taxon>Karstenula</taxon>
    </lineage>
</organism>
<comment type="caution">
    <text evidence="2">The sequence shown here is derived from an EMBL/GenBank/DDBJ whole genome shotgun (WGS) entry which is preliminary data.</text>
</comment>
<feature type="region of interest" description="Disordered" evidence="1">
    <location>
        <begin position="38"/>
        <end position="57"/>
    </location>
</feature>
<feature type="region of interest" description="Disordered" evidence="1">
    <location>
        <begin position="111"/>
        <end position="195"/>
    </location>
</feature>
<protein>
    <submittedName>
        <fullName evidence="2">Uncharacterized protein</fullName>
    </submittedName>
</protein>
<evidence type="ECO:0000313" key="3">
    <source>
        <dbReference type="Proteomes" id="UP000799764"/>
    </source>
</evidence>